<keyword evidence="2" id="KW-1185">Reference proteome</keyword>
<dbReference type="Proteomes" id="UP001605036">
    <property type="component" value="Unassembled WGS sequence"/>
</dbReference>
<dbReference type="EMBL" id="JBHFFA010000007">
    <property type="protein sequence ID" value="KAL2612594.1"/>
    <property type="molecule type" value="Genomic_DNA"/>
</dbReference>
<name>A0ABD1XUI3_9MARC</name>
<dbReference type="AlphaFoldDB" id="A0ABD1XUI3"/>
<protein>
    <submittedName>
        <fullName evidence="1">Uncharacterized protein</fullName>
    </submittedName>
</protein>
<reference evidence="1 2" key="1">
    <citation type="submission" date="2024-09" db="EMBL/GenBank/DDBJ databases">
        <title>Chromosome-scale assembly of Riccia fluitans.</title>
        <authorList>
            <person name="Paukszto L."/>
            <person name="Sawicki J."/>
            <person name="Karawczyk K."/>
            <person name="Piernik-Szablinska J."/>
            <person name="Szczecinska M."/>
            <person name="Mazdziarz M."/>
        </authorList>
    </citation>
    <scope>NUCLEOTIDE SEQUENCE [LARGE SCALE GENOMIC DNA]</scope>
    <source>
        <strain evidence="1">Rf_01</strain>
        <tissue evidence="1">Aerial parts of the thallus</tissue>
    </source>
</reference>
<evidence type="ECO:0000313" key="2">
    <source>
        <dbReference type="Proteomes" id="UP001605036"/>
    </source>
</evidence>
<comment type="caution">
    <text evidence="1">The sequence shown here is derived from an EMBL/GenBank/DDBJ whole genome shotgun (WGS) entry which is preliminary data.</text>
</comment>
<sequence length="150" mass="17062">MPHALATLTIKTPFLPYFKSQKTWIWKMVMEGFIGNARTCTQFLVHSCASRSLKVDAPQISQTANSSSSTSRYPKMRTIAVGSNGTIMRCPQRTTFNARSRSLKVPLIFQPWTHDQVVRPPSILQLRHGLVTFRSSREYDYDRSAHRASS</sequence>
<accession>A0ABD1XUI3</accession>
<gene>
    <name evidence="1" type="ORF">R1flu_024286</name>
</gene>
<evidence type="ECO:0000313" key="1">
    <source>
        <dbReference type="EMBL" id="KAL2612594.1"/>
    </source>
</evidence>
<organism evidence="1 2">
    <name type="scientific">Riccia fluitans</name>
    <dbReference type="NCBI Taxonomy" id="41844"/>
    <lineage>
        <taxon>Eukaryota</taxon>
        <taxon>Viridiplantae</taxon>
        <taxon>Streptophyta</taxon>
        <taxon>Embryophyta</taxon>
        <taxon>Marchantiophyta</taxon>
        <taxon>Marchantiopsida</taxon>
        <taxon>Marchantiidae</taxon>
        <taxon>Marchantiales</taxon>
        <taxon>Ricciaceae</taxon>
        <taxon>Riccia</taxon>
    </lineage>
</organism>
<proteinExistence type="predicted"/>